<dbReference type="InterPro" id="IPR029045">
    <property type="entry name" value="ClpP/crotonase-like_dom_sf"/>
</dbReference>
<dbReference type="InterPro" id="IPR052766">
    <property type="entry name" value="S41A_metabolite_peptidase"/>
</dbReference>
<gene>
    <name evidence="1" type="ORF">DERYTH_LOCUS27518</name>
</gene>
<accession>A0A9N9PB19</accession>
<proteinExistence type="predicted"/>
<evidence type="ECO:0000313" key="2">
    <source>
        <dbReference type="Proteomes" id="UP000789405"/>
    </source>
</evidence>
<name>A0A9N9PB19_9GLOM</name>
<dbReference type="Gene3D" id="3.90.226.10">
    <property type="entry name" value="2-enoyl-CoA Hydratase, Chain A, domain 1"/>
    <property type="match status" value="1"/>
</dbReference>
<feature type="non-terminal residue" evidence="1">
    <location>
        <position position="236"/>
    </location>
</feature>
<dbReference type="Proteomes" id="UP000789405">
    <property type="component" value="Unassembled WGS sequence"/>
</dbReference>
<dbReference type="OrthoDB" id="27214at2759"/>
<dbReference type="PANTHER" id="PTHR37049:SF4">
    <property type="entry name" value="RHODANESE DOMAIN-CONTAINING PROTEIN"/>
    <property type="match status" value="1"/>
</dbReference>
<dbReference type="AlphaFoldDB" id="A0A9N9PB19"/>
<comment type="caution">
    <text evidence="1">The sequence shown here is derived from an EMBL/GenBank/DDBJ whole genome shotgun (WGS) entry which is preliminary data.</text>
</comment>
<organism evidence="1 2">
    <name type="scientific">Dentiscutata erythropus</name>
    <dbReference type="NCBI Taxonomy" id="1348616"/>
    <lineage>
        <taxon>Eukaryota</taxon>
        <taxon>Fungi</taxon>
        <taxon>Fungi incertae sedis</taxon>
        <taxon>Mucoromycota</taxon>
        <taxon>Glomeromycotina</taxon>
        <taxon>Glomeromycetes</taxon>
        <taxon>Diversisporales</taxon>
        <taxon>Gigasporaceae</taxon>
        <taxon>Dentiscutata</taxon>
    </lineage>
</organism>
<feature type="non-terminal residue" evidence="1">
    <location>
        <position position="1"/>
    </location>
</feature>
<evidence type="ECO:0000313" key="1">
    <source>
        <dbReference type="EMBL" id="CAG8823528.1"/>
    </source>
</evidence>
<sequence>LILDMSNNLGGDVSVAIFTNLLLFRSQEQPNIFPTSTKINNYTIPKIEKYFKTHSDEDDIYNPYSYLSFPSGEPFKSANDFIGSRENLFYSLRLDILSPDDKNLLNSTSPFRWTSEDIIILTNGFCISTCALITSFLSKFHNVKTISVGGLLDKPMSFSTFPGGYATSENVIADSAGDTKFSELPNGNSLLLAVSKAYDFDKNSNTATGVLEYLFKPADYRLYYNESNARDPSFLW</sequence>
<dbReference type="PANTHER" id="PTHR37049">
    <property type="entry name" value="PEPTIDASE S41 FAMILY PROTEIN"/>
    <property type="match status" value="1"/>
</dbReference>
<protein>
    <submittedName>
        <fullName evidence="1">718_t:CDS:1</fullName>
    </submittedName>
</protein>
<dbReference type="SUPFAM" id="SSF52096">
    <property type="entry name" value="ClpP/crotonase"/>
    <property type="match status" value="1"/>
</dbReference>
<dbReference type="EMBL" id="CAJVPY010063567">
    <property type="protein sequence ID" value="CAG8823528.1"/>
    <property type="molecule type" value="Genomic_DNA"/>
</dbReference>
<reference evidence="1" key="1">
    <citation type="submission" date="2021-06" db="EMBL/GenBank/DDBJ databases">
        <authorList>
            <person name="Kallberg Y."/>
            <person name="Tangrot J."/>
            <person name="Rosling A."/>
        </authorList>
    </citation>
    <scope>NUCLEOTIDE SEQUENCE</scope>
    <source>
        <strain evidence="1">MA453B</strain>
    </source>
</reference>
<keyword evidence="2" id="KW-1185">Reference proteome</keyword>